<dbReference type="AlphaFoldDB" id="A0A0V0H3B4"/>
<organism evidence="1">
    <name type="scientific">Solanum chacoense</name>
    <name type="common">Chaco potato</name>
    <dbReference type="NCBI Taxonomy" id="4108"/>
    <lineage>
        <taxon>Eukaryota</taxon>
        <taxon>Viridiplantae</taxon>
        <taxon>Streptophyta</taxon>
        <taxon>Embryophyta</taxon>
        <taxon>Tracheophyta</taxon>
        <taxon>Spermatophyta</taxon>
        <taxon>Magnoliopsida</taxon>
        <taxon>eudicotyledons</taxon>
        <taxon>Gunneridae</taxon>
        <taxon>Pentapetalae</taxon>
        <taxon>asterids</taxon>
        <taxon>lamiids</taxon>
        <taxon>Solanales</taxon>
        <taxon>Solanaceae</taxon>
        <taxon>Solanoideae</taxon>
        <taxon>Solaneae</taxon>
        <taxon>Solanum</taxon>
    </lineage>
</organism>
<protein>
    <submittedName>
        <fullName evidence="1">Putative ovule protein</fullName>
    </submittedName>
</protein>
<accession>A0A0V0H3B4</accession>
<sequence length="72" mass="8065">MGLVAHGIVDLRRKTKLRPCSSHCTDLTFQTQILLDLECLSQQFSAILLFLSLNLSINFEQACLYSFDSISG</sequence>
<proteinExistence type="predicted"/>
<evidence type="ECO:0000313" key="1">
    <source>
        <dbReference type="EMBL" id="JAP14618.1"/>
    </source>
</evidence>
<name>A0A0V0H3B4_SOLCH</name>
<reference evidence="1" key="1">
    <citation type="submission" date="2015-12" db="EMBL/GenBank/DDBJ databases">
        <title>Gene expression during late stages of embryo sac development: a critical building block for successful pollen-pistil interactions.</title>
        <authorList>
            <person name="Liu Y."/>
            <person name="Joly V."/>
            <person name="Sabar M."/>
            <person name="Matton D.P."/>
        </authorList>
    </citation>
    <scope>NUCLEOTIDE SEQUENCE</scope>
</reference>
<dbReference type="EMBL" id="GEDG01026313">
    <property type="protein sequence ID" value="JAP14618.1"/>
    <property type="molecule type" value="Transcribed_RNA"/>
</dbReference>